<sequence length="55" mass="5973">MQGYLVNEKVDAAFSITKANPQFGEGGLPQVFIPNIEQLLEKGALIQVDKITLGK</sequence>
<protein>
    <submittedName>
        <fullName evidence="1">Uncharacterized protein</fullName>
    </submittedName>
</protein>
<proteinExistence type="predicted"/>
<reference evidence="1 2" key="1">
    <citation type="submission" date="2018-06" db="EMBL/GenBank/DDBJ databases">
        <authorList>
            <consortium name="Pathogen Informatics"/>
            <person name="Doyle S."/>
        </authorList>
    </citation>
    <scope>NUCLEOTIDE SEQUENCE [LARGE SCALE GENOMIC DNA]</scope>
    <source>
        <strain evidence="1 2">NCTC13940</strain>
    </source>
</reference>
<dbReference type="Proteomes" id="UP000250257">
    <property type="component" value="Unassembled WGS sequence"/>
</dbReference>
<accession>A0A2X3HHQ7</accession>
<evidence type="ECO:0000313" key="1">
    <source>
        <dbReference type="EMBL" id="SQC71791.1"/>
    </source>
</evidence>
<dbReference type="EMBL" id="UAWT01000043">
    <property type="protein sequence ID" value="SQC71791.1"/>
    <property type="molecule type" value="Genomic_DNA"/>
</dbReference>
<evidence type="ECO:0000313" key="2">
    <source>
        <dbReference type="Proteomes" id="UP000250257"/>
    </source>
</evidence>
<dbReference type="AlphaFoldDB" id="A0A2X3HHQ7"/>
<gene>
    <name evidence="1" type="ORF">NCTC13940_02485</name>
</gene>
<organism evidence="1 2">
    <name type="scientific">Listeria fleischmannii subsp. fleischmannii</name>
    <dbReference type="NCBI Taxonomy" id="1671902"/>
    <lineage>
        <taxon>Bacteria</taxon>
        <taxon>Bacillati</taxon>
        <taxon>Bacillota</taxon>
        <taxon>Bacilli</taxon>
        <taxon>Bacillales</taxon>
        <taxon>Listeriaceae</taxon>
        <taxon>Listeria</taxon>
    </lineage>
</organism>
<name>A0A2X3HHQ7_9LIST</name>
<dbReference type="RefSeq" id="WP_220089314.1">
    <property type="nucleotide sequence ID" value="NZ_UAWT01000043.1"/>
</dbReference>
<dbReference type="STRING" id="1214117.LFLEISCH_11870"/>